<evidence type="ECO:0000256" key="2">
    <source>
        <dbReference type="ARBA" id="ARBA00009772"/>
    </source>
</evidence>
<name>A0A0R0D9N9_9GAMM</name>
<dbReference type="RefSeq" id="WP_057636974.1">
    <property type="nucleotide sequence ID" value="NZ_LDJM01000010.1"/>
</dbReference>
<dbReference type="PANTHER" id="PTHR30065">
    <property type="entry name" value="FLAGELLAR BIOSYNTHETIC PROTEIN FLIR"/>
    <property type="match status" value="1"/>
</dbReference>
<dbReference type="OrthoDB" id="7014237at2"/>
<reference evidence="8 9" key="1">
    <citation type="submission" date="2015-05" db="EMBL/GenBank/DDBJ databases">
        <title>Genome sequencing and analysis of members of genus Stenotrophomonas.</title>
        <authorList>
            <person name="Patil P.P."/>
            <person name="Midha S."/>
            <person name="Patil P.B."/>
        </authorList>
    </citation>
    <scope>NUCLEOTIDE SEQUENCE [LARGE SCALE GENOMIC DNA]</scope>
    <source>
        <strain evidence="8 9">DSM 24757</strain>
    </source>
</reference>
<feature type="transmembrane region" description="Helical" evidence="7">
    <location>
        <begin position="119"/>
        <end position="136"/>
    </location>
</feature>
<evidence type="ECO:0000256" key="6">
    <source>
        <dbReference type="ARBA" id="ARBA00023136"/>
    </source>
</evidence>
<feature type="transmembrane region" description="Helical" evidence="7">
    <location>
        <begin position="211"/>
        <end position="235"/>
    </location>
</feature>
<evidence type="ECO:0008006" key="10">
    <source>
        <dbReference type="Google" id="ProtNLM"/>
    </source>
</evidence>
<evidence type="ECO:0000256" key="7">
    <source>
        <dbReference type="SAM" id="Phobius"/>
    </source>
</evidence>
<keyword evidence="5 7" id="KW-1133">Transmembrane helix</keyword>
<dbReference type="GO" id="GO:0005886">
    <property type="term" value="C:plasma membrane"/>
    <property type="evidence" value="ECO:0007669"/>
    <property type="project" value="UniProtKB-SubCell"/>
</dbReference>
<gene>
    <name evidence="8" type="ORF">ABB30_03725</name>
</gene>
<keyword evidence="4 7" id="KW-0812">Transmembrane</keyword>
<dbReference type="PRINTS" id="PR00953">
    <property type="entry name" value="TYPE3IMRPROT"/>
</dbReference>
<accession>A0A0R0D9N9</accession>
<dbReference type="InterPro" id="IPR002010">
    <property type="entry name" value="T3SS_IM_R"/>
</dbReference>
<feature type="transmembrane region" description="Helical" evidence="7">
    <location>
        <begin position="35"/>
        <end position="55"/>
    </location>
</feature>
<keyword evidence="9" id="KW-1185">Reference proteome</keyword>
<sequence length="252" mass="26657">MSYIHDFLTTYLLAMLRFLPAVLLVPLSPLRWAPGLVRIALLMLLAWLATALMSAPVGLHSAAAWISAICAELLIGTAFGLAVMLPNAALHTAGWVLDVQAGSSAGVLFDPGSQNDTQAVFGTALMLVAIALFFVLDLHLQLYRMLAVSIQLAPLGRGGVQLQWDGLAGLLGQSFLLGFAVVLPAILGLLLVDVGVAYATRSMPQANVYFLALPLKLLAAVGLLMATLPFVPVLFARLFRDAYARVPALLGG</sequence>
<dbReference type="GO" id="GO:0006605">
    <property type="term" value="P:protein targeting"/>
    <property type="evidence" value="ECO:0007669"/>
    <property type="project" value="InterPro"/>
</dbReference>
<evidence type="ECO:0000313" key="9">
    <source>
        <dbReference type="Proteomes" id="UP000050956"/>
    </source>
</evidence>
<comment type="caution">
    <text evidence="8">The sequence shown here is derived from an EMBL/GenBank/DDBJ whole genome shotgun (WGS) entry which is preliminary data.</text>
</comment>
<dbReference type="Pfam" id="PF01311">
    <property type="entry name" value="Bac_export_1"/>
    <property type="match status" value="1"/>
</dbReference>
<evidence type="ECO:0000256" key="1">
    <source>
        <dbReference type="ARBA" id="ARBA00004651"/>
    </source>
</evidence>
<comment type="subcellular location">
    <subcellularLocation>
        <location evidence="1">Cell membrane</location>
        <topology evidence="1">Multi-pass membrane protein</topology>
    </subcellularLocation>
</comment>
<evidence type="ECO:0000313" key="8">
    <source>
        <dbReference type="EMBL" id="KRG78432.1"/>
    </source>
</evidence>
<feature type="transmembrane region" description="Helical" evidence="7">
    <location>
        <begin position="175"/>
        <end position="199"/>
    </location>
</feature>
<proteinExistence type="inferred from homology"/>
<dbReference type="PANTHER" id="PTHR30065:SF1">
    <property type="entry name" value="SURFACE PRESENTATION OF ANTIGENS PROTEIN SPAR"/>
    <property type="match status" value="1"/>
</dbReference>
<keyword evidence="3" id="KW-1003">Cell membrane</keyword>
<organism evidence="8 9">
    <name type="scientific">Stenotrophomonas ginsengisoli</name>
    <dbReference type="NCBI Taxonomy" id="336566"/>
    <lineage>
        <taxon>Bacteria</taxon>
        <taxon>Pseudomonadati</taxon>
        <taxon>Pseudomonadota</taxon>
        <taxon>Gammaproteobacteria</taxon>
        <taxon>Lysobacterales</taxon>
        <taxon>Lysobacteraceae</taxon>
        <taxon>Stenotrophomonas</taxon>
    </lineage>
</organism>
<feature type="transmembrane region" description="Helical" evidence="7">
    <location>
        <begin position="62"/>
        <end position="85"/>
    </location>
</feature>
<dbReference type="STRING" id="336566.ABB30_03725"/>
<dbReference type="PATRIC" id="fig|336566.3.peg.75"/>
<dbReference type="AlphaFoldDB" id="A0A0R0D9N9"/>
<evidence type="ECO:0000256" key="5">
    <source>
        <dbReference type="ARBA" id="ARBA00022989"/>
    </source>
</evidence>
<keyword evidence="6 7" id="KW-0472">Membrane</keyword>
<dbReference type="EMBL" id="LDJM01000010">
    <property type="protein sequence ID" value="KRG78432.1"/>
    <property type="molecule type" value="Genomic_DNA"/>
</dbReference>
<feature type="transmembrane region" description="Helical" evidence="7">
    <location>
        <begin position="7"/>
        <end position="29"/>
    </location>
</feature>
<protein>
    <recommendedName>
        <fullName evidence="10">Type III secretion protein</fullName>
    </recommendedName>
</protein>
<evidence type="ECO:0000256" key="3">
    <source>
        <dbReference type="ARBA" id="ARBA00022475"/>
    </source>
</evidence>
<comment type="similarity">
    <text evidence="2">Belongs to the FliR/MopE/SpaR family.</text>
</comment>
<evidence type="ECO:0000256" key="4">
    <source>
        <dbReference type="ARBA" id="ARBA00022692"/>
    </source>
</evidence>
<dbReference type="Proteomes" id="UP000050956">
    <property type="component" value="Unassembled WGS sequence"/>
</dbReference>